<sequence>MMVQMYKKNSNCCILNTTIRIEMFSSKISSYNKHWYSGDVIILFLQFPKNLFSEEGRVYCIFDNQWMK</sequence>
<dbReference type="AlphaFoldDB" id="A0A316WRQ3"/>
<reference evidence="1 2" key="1">
    <citation type="submission" date="2018-04" db="EMBL/GenBank/DDBJ databases">
        <title>Chryseobacterium oncorhynchi 701B-08T from rainbow trout, and Chryseobacterium viscerum 687B-08T from diseased fish.</title>
        <authorList>
            <person name="Jeong J.-J."/>
            <person name="Lee Y.J."/>
            <person name="Pathiraja D."/>
            <person name="Park B."/>
            <person name="Choi I.-G."/>
            <person name="Kim K.D."/>
        </authorList>
    </citation>
    <scope>NUCLEOTIDE SEQUENCE [LARGE SCALE GENOMIC DNA]</scope>
    <source>
        <strain evidence="1 2">687B-08</strain>
    </source>
</reference>
<dbReference type="EMBL" id="PPEG02000004">
    <property type="protein sequence ID" value="PWN61898.1"/>
    <property type="molecule type" value="Genomic_DNA"/>
</dbReference>
<proteinExistence type="predicted"/>
<gene>
    <name evidence="1" type="ORF">C1634_011585</name>
</gene>
<name>A0A316WRQ3_9FLAO</name>
<protein>
    <submittedName>
        <fullName evidence="1">Uncharacterized protein</fullName>
    </submittedName>
</protein>
<evidence type="ECO:0000313" key="2">
    <source>
        <dbReference type="Proteomes" id="UP000236413"/>
    </source>
</evidence>
<organism evidence="1 2">
    <name type="scientific">Chryseobacterium viscerum</name>
    <dbReference type="NCBI Taxonomy" id="1037377"/>
    <lineage>
        <taxon>Bacteria</taxon>
        <taxon>Pseudomonadati</taxon>
        <taxon>Bacteroidota</taxon>
        <taxon>Flavobacteriia</taxon>
        <taxon>Flavobacteriales</taxon>
        <taxon>Weeksellaceae</taxon>
        <taxon>Chryseobacterium group</taxon>
        <taxon>Chryseobacterium</taxon>
    </lineage>
</organism>
<evidence type="ECO:0000313" key="1">
    <source>
        <dbReference type="EMBL" id="PWN61898.1"/>
    </source>
</evidence>
<accession>A0A316WRQ3</accession>
<comment type="caution">
    <text evidence="1">The sequence shown here is derived from an EMBL/GenBank/DDBJ whole genome shotgun (WGS) entry which is preliminary data.</text>
</comment>
<dbReference type="Proteomes" id="UP000236413">
    <property type="component" value="Unassembled WGS sequence"/>
</dbReference>